<organism evidence="2 3">
    <name type="scientific">Cerrena zonata</name>
    <dbReference type="NCBI Taxonomy" id="2478898"/>
    <lineage>
        <taxon>Eukaryota</taxon>
        <taxon>Fungi</taxon>
        <taxon>Dikarya</taxon>
        <taxon>Basidiomycota</taxon>
        <taxon>Agaricomycotina</taxon>
        <taxon>Agaricomycetes</taxon>
        <taxon>Polyporales</taxon>
        <taxon>Cerrenaceae</taxon>
        <taxon>Cerrena</taxon>
    </lineage>
</organism>
<dbReference type="AlphaFoldDB" id="A0AAW0GK21"/>
<comment type="caution">
    <text evidence="2">The sequence shown here is derived from an EMBL/GenBank/DDBJ whole genome shotgun (WGS) entry which is preliminary data.</text>
</comment>
<gene>
    <name evidence="2" type="ORF">QCA50_006505</name>
</gene>
<protein>
    <recommendedName>
        <fullName evidence="4">Transmembrane protein</fullName>
    </recommendedName>
</protein>
<proteinExistence type="predicted"/>
<keyword evidence="3" id="KW-1185">Reference proteome</keyword>
<evidence type="ECO:0000256" key="1">
    <source>
        <dbReference type="SAM" id="Phobius"/>
    </source>
</evidence>
<dbReference type="EMBL" id="JASBNA010000007">
    <property type="protein sequence ID" value="KAK7689866.1"/>
    <property type="molecule type" value="Genomic_DNA"/>
</dbReference>
<accession>A0AAW0GK21</accession>
<dbReference type="Proteomes" id="UP001385951">
    <property type="component" value="Unassembled WGS sequence"/>
</dbReference>
<sequence>MSIPISALIAPHAPSISRSSTYHMRDPRRPSPIRPTSWALHLRSEDENASPFHAWCFFIGFVLFPIWWFASFAPIPRTRRVGGTDTEKAVTLDDPQVEHGHGAFVVESWPASRF</sequence>
<evidence type="ECO:0008006" key="4">
    <source>
        <dbReference type="Google" id="ProtNLM"/>
    </source>
</evidence>
<name>A0AAW0GK21_9APHY</name>
<evidence type="ECO:0000313" key="2">
    <source>
        <dbReference type="EMBL" id="KAK7689866.1"/>
    </source>
</evidence>
<keyword evidence="1" id="KW-1133">Transmembrane helix</keyword>
<feature type="transmembrane region" description="Helical" evidence="1">
    <location>
        <begin position="52"/>
        <end position="70"/>
    </location>
</feature>
<keyword evidence="1" id="KW-0812">Transmembrane</keyword>
<reference evidence="2 3" key="1">
    <citation type="submission" date="2022-09" db="EMBL/GenBank/DDBJ databases">
        <authorList>
            <person name="Palmer J.M."/>
        </authorList>
    </citation>
    <scope>NUCLEOTIDE SEQUENCE [LARGE SCALE GENOMIC DNA]</scope>
    <source>
        <strain evidence="2 3">DSM 7382</strain>
    </source>
</reference>
<evidence type="ECO:0000313" key="3">
    <source>
        <dbReference type="Proteomes" id="UP001385951"/>
    </source>
</evidence>
<keyword evidence="1" id="KW-0472">Membrane</keyword>